<dbReference type="Gene3D" id="3.90.1300.10">
    <property type="entry name" value="Amidase signature (AS) domain"/>
    <property type="match status" value="1"/>
</dbReference>
<dbReference type="PANTHER" id="PTHR46072:SF11">
    <property type="entry name" value="AMIDASE-RELATED"/>
    <property type="match status" value="1"/>
</dbReference>
<dbReference type="HOGENOM" id="CLU_009600_9_2_1"/>
<dbReference type="GO" id="GO:0016787">
    <property type="term" value="F:hydrolase activity"/>
    <property type="evidence" value="ECO:0007669"/>
    <property type="project" value="UniProtKB-KW"/>
</dbReference>
<feature type="domain" description="Amidase" evidence="4">
    <location>
        <begin position="85"/>
        <end position="548"/>
    </location>
</feature>
<dbReference type="Proteomes" id="UP000053599">
    <property type="component" value="Unassembled WGS sequence"/>
</dbReference>
<protein>
    <recommendedName>
        <fullName evidence="4">Amidase domain-containing protein</fullName>
    </recommendedName>
</protein>
<dbReference type="PANTHER" id="PTHR46072">
    <property type="entry name" value="AMIDASE-RELATED-RELATED"/>
    <property type="match status" value="1"/>
</dbReference>
<dbReference type="AlphaFoldDB" id="A0A0D1YYK6"/>
<evidence type="ECO:0000256" key="1">
    <source>
        <dbReference type="ARBA" id="ARBA00009199"/>
    </source>
</evidence>
<keyword evidence="2" id="KW-0378">Hydrolase</keyword>
<feature type="active site" description="Charge relay system" evidence="3">
    <location>
        <position position="213"/>
    </location>
</feature>
<name>A0A0D1YYK6_9EURO</name>
<feature type="active site" description="Charge relay system" evidence="3">
    <location>
        <position position="138"/>
    </location>
</feature>
<accession>A0A0D1YYK6</accession>
<evidence type="ECO:0000256" key="2">
    <source>
        <dbReference type="ARBA" id="ARBA00022801"/>
    </source>
</evidence>
<organism evidence="5 6">
    <name type="scientific">Exophiala sideris</name>
    <dbReference type="NCBI Taxonomy" id="1016849"/>
    <lineage>
        <taxon>Eukaryota</taxon>
        <taxon>Fungi</taxon>
        <taxon>Dikarya</taxon>
        <taxon>Ascomycota</taxon>
        <taxon>Pezizomycotina</taxon>
        <taxon>Eurotiomycetes</taxon>
        <taxon>Chaetothyriomycetidae</taxon>
        <taxon>Chaetothyriales</taxon>
        <taxon>Herpotrichiellaceae</taxon>
        <taxon>Exophiala</taxon>
    </lineage>
</organism>
<dbReference type="PIRSF" id="PIRSF001221">
    <property type="entry name" value="Amidase_fungi"/>
    <property type="match status" value="1"/>
</dbReference>
<evidence type="ECO:0000313" key="5">
    <source>
        <dbReference type="EMBL" id="KIV86589.1"/>
    </source>
</evidence>
<evidence type="ECO:0000313" key="6">
    <source>
        <dbReference type="Proteomes" id="UP000053599"/>
    </source>
</evidence>
<dbReference type="STRING" id="1016849.A0A0D1YYK6"/>
<dbReference type="EMBL" id="KN846951">
    <property type="protein sequence ID" value="KIV86589.1"/>
    <property type="molecule type" value="Genomic_DNA"/>
</dbReference>
<comment type="similarity">
    <text evidence="1">Belongs to the amidase family.</text>
</comment>
<reference evidence="5 6" key="1">
    <citation type="submission" date="2015-01" db="EMBL/GenBank/DDBJ databases">
        <title>The Genome Sequence of Exophiala sideris CBS121828.</title>
        <authorList>
            <consortium name="The Broad Institute Genomics Platform"/>
            <person name="Cuomo C."/>
            <person name="de Hoog S."/>
            <person name="Gorbushina A."/>
            <person name="Stielow B."/>
            <person name="Teixiera M."/>
            <person name="Abouelleil A."/>
            <person name="Chapman S.B."/>
            <person name="Priest M."/>
            <person name="Young S.K."/>
            <person name="Wortman J."/>
            <person name="Nusbaum C."/>
            <person name="Birren B."/>
        </authorList>
    </citation>
    <scope>NUCLEOTIDE SEQUENCE [LARGE SCALE GENOMIC DNA]</scope>
    <source>
        <strain evidence="5 6">CBS 121828</strain>
    </source>
</reference>
<evidence type="ECO:0000259" key="4">
    <source>
        <dbReference type="Pfam" id="PF01425"/>
    </source>
</evidence>
<proteinExistence type="inferred from homology"/>
<dbReference type="Pfam" id="PF01425">
    <property type="entry name" value="Amidase"/>
    <property type="match status" value="1"/>
</dbReference>
<dbReference type="OrthoDB" id="6428749at2759"/>
<feature type="active site" description="Acyl-ester intermediate" evidence="3">
    <location>
        <position position="237"/>
    </location>
</feature>
<evidence type="ECO:0000256" key="3">
    <source>
        <dbReference type="PIRSR" id="PIRSR001221-1"/>
    </source>
</evidence>
<dbReference type="InterPro" id="IPR023631">
    <property type="entry name" value="Amidase_dom"/>
</dbReference>
<gene>
    <name evidence="5" type="ORF">PV11_02189</name>
</gene>
<sequence length="561" mass="61218">MGSRADINVEDVVARKRAHRQACIPQEWLLSESTVKQYAAHPIQIFNSRLVEQVLTPRDLEITNTNEDATDLVEHIHSGRISCLETVLAFCKRAAIAHQLTNCLSEIIFDSALSRARELDQVPASQRKPLHGLPVTVKDSFFIKGYDSSIGIAALCDRPAQTNSMIVQVLEDLGAVIIAKTTVPQTMLTADTDSVVFGRTVNAYSGSMGAAGSTGGEGALIAMGGSALGFGTDGAGSVRMPAFVNGIVGVRPSGYHFTVDGQPILGRGVCGTTQLGPTTVAGPLTRSVRDAQLVFRLFWQARLWERDPMLLPSPWFNLSLPSRLRIGVWADHDHVHPLPPVARAFRLAQQRLAAAGPHIELLPFVGPSIATVWSLQKEFCQLLDLRYLKGLVAMEGATEIVRRTGILYPPESTTKSQMSVLEQLHDLNFQIMALVRGMGKAWNAHGQPLDAVLWIPAPHPAVPFDEYTDLTFTALFNVIDWPAIVFPTGDFADSKLDASTDGPVAEEDLFGDEDRRVQSLYFGHEESFDGLPLSVQLIGRRGQDEKLLAIASKVHDIIKAR</sequence>
<dbReference type="SUPFAM" id="SSF75304">
    <property type="entry name" value="Amidase signature (AS) enzymes"/>
    <property type="match status" value="1"/>
</dbReference>
<dbReference type="InterPro" id="IPR036928">
    <property type="entry name" value="AS_sf"/>
</dbReference>